<protein>
    <submittedName>
        <fullName evidence="2">DUF6891 domain-containing protein</fullName>
    </submittedName>
</protein>
<gene>
    <name evidence="2" type="ORF">ACFP3R_03220</name>
</gene>
<name>A0ABW1NYH3_9PSEU</name>
<sequence>MADRTDDTPDLPADVLAEVEEHARDVVHGGFTSLADAVADVTDYFDDEGRVPPAAARAVVERVWRERVAEQEGWPGTTDVDRLLSVFEGLEAGGVVARADFTCCQTCGHAEIGDEAAEGAHGYVFFHRQDTEGAVHGGGVWLAFGSLVDGGDPVAADTAVAREVVEALTAGGLPVEWDGSVRTRIRVGPLDWRKRLPVG</sequence>
<comment type="caution">
    <text evidence="2">The sequence shown here is derived from an EMBL/GenBank/DDBJ whole genome shotgun (WGS) entry which is preliminary data.</text>
</comment>
<dbReference type="Proteomes" id="UP001596220">
    <property type="component" value="Unassembled WGS sequence"/>
</dbReference>
<dbReference type="InterPro" id="IPR054186">
    <property type="entry name" value="DUF6891"/>
</dbReference>
<evidence type="ECO:0000259" key="1">
    <source>
        <dbReference type="Pfam" id="PF21831"/>
    </source>
</evidence>
<accession>A0ABW1NYH3</accession>
<organism evidence="2 3">
    <name type="scientific">Saccharothrix lopnurensis</name>
    <dbReference type="NCBI Taxonomy" id="1670621"/>
    <lineage>
        <taxon>Bacteria</taxon>
        <taxon>Bacillati</taxon>
        <taxon>Actinomycetota</taxon>
        <taxon>Actinomycetes</taxon>
        <taxon>Pseudonocardiales</taxon>
        <taxon>Pseudonocardiaceae</taxon>
        <taxon>Saccharothrix</taxon>
    </lineage>
</organism>
<proteinExistence type="predicted"/>
<feature type="domain" description="DUF6891" evidence="1">
    <location>
        <begin position="14"/>
        <end position="196"/>
    </location>
</feature>
<reference evidence="3" key="1">
    <citation type="journal article" date="2019" name="Int. J. Syst. Evol. Microbiol.">
        <title>The Global Catalogue of Microorganisms (GCM) 10K type strain sequencing project: providing services to taxonomists for standard genome sequencing and annotation.</title>
        <authorList>
            <consortium name="The Broad Institute Genomics Platform"/>
            <consortium name="The Broad Institute Genome Sequencing Center for Infectious Disease"/>
            <person name="Wu L."/>
            <person name="Ma J."/>
        </authorList>
    </citation>
    <scope>NUCLEOTIDE SEQUENCE [LARGE SCALE GENOMIC DNA]</scope>
    <source>
        <strain evidence="3">CGMCC 4.7246</strain>
    </source>
</reference>
<dbReference type="RefSeq" id="WP_380632562.1">
    <property type="nucleotide sequence ID" value="NZ_JBHSQO010000002.1"/>
</dbReference>
<evidence type="ECO:0000313" key="2">
    <source>
        <dbReference type="EMBL" id="MFC6088268.1"/>
    </source>
</evidence>
<evidence type="ECO:0000313" key="3">
    <source>
        <dbReference type="Proteomes" id="UP001596220"/>
    </source>
</evidence>
<dbReference type="EMBL" id="JBHSQO010000002">
    <property type="protein sequence ID" value="MFC6088268.1"/>
    <property type="molecule type" value="Genomic_DNA"/>
</dbReference>
<keyword evidence="3" id="KW-1185">Reference proteome</keyword>
<dbReference type="Pfam" id="PF21831">
    <property type="entry name" value="DUF6891"/>
    <property type="match status" value="1"/>
</dbReference>